<dbReference type="Proteomes" id="UP001283361">
    <property type="component" value="Unassembled WGS sequence"/>
</dbReference>
<protein>
    <submittedName>
        <fullName evidence="2">Uncharacterized protein</fullName>
    </submittedName>
</protein>
<feature type="compositionally biased region" description="Polar residues" evidence="1">
    <location>
        <begin position="71"/>
        <end position="87"/>
    </location>
</feature>
<proteinExistence type="predicted"/>
<feature type="region of interest" description="Disordered" evidence="1">
    <location>
        <begin position="67"/>
        <end position="87"/>
    </location>
</feature>
<dbReference type="EMBL" id="JAWDGP010004066">
    <property type="protein sequence ID" value="KAK3768144.1"/>
    <property type="molecule type" value="Genomic_DNA"/>
</dbReference>
<evidence type="ECO:0000313" key="3">
    <source>
        <dbReference type="Proteomes" id="UP001283361"/>
    </source>
</evidence>
<gene>
    <name evidence="2" type="ORF">RRG08_010814</name>
</gene>
<reference evidence="2" key="1">
    <citation type="journal article" date="2023" name="G3 (Bethesda)">
        <title>A reference genome for the long-term kleptoplast-retaining sea slug Elysia crispata morphotype clarki.</title>
        <authorList>
            <person name="Eastman K.E."/>
            <person name="Pendleton A.L."/>
            <person name="Shaikh M.A."/>
            <person name="Suttiyut T."/>
            <person name="Ogas R."/>
            <person name="Tomko P."/>
            <person name="Gavelis G."/>
            <person name="Widhalm J.R."/>
            <person name="Wisecaver J.H."/>
        </authorList>
    </citation>
    <scope>NUCLEOTIDE SEQUENCE</scope>
    <source>
        <strain evidence="2">ECLA1</strain>
    </source>
</reference>
<name>A0AAE0ZEW2_9GAST</name>
<keyword evidence="3" id="KW-1185">Reference proteome</keyword>
<sequence length="87" mass="9538">MESRTDRLALTPTGPAFTNCNQQGGNSETAIRCLSKEYPIQSNMKLVIRRLVWGSDGLPLVWPLSTLGLDSPTQENPGQQAESYLTS</sequence>
<organism evidence="2 3">
    <name type="scientific">Elysia crispata</name>
    <name type="common">lettuce slug</name>
    <dbReference type="NCBI Taxonomy" id="231223"/>
    <lineage>
        <taxon>Eukaryota</taxon>
        <taxon>Metazoa</taxon>
        <taxon>Spiralia</taxon>
        <taxon>Lophotrochozoa</taxon>
        <taxon>Mollusca</taxon>
        <taxon>Gastropoda</taxon>
        <taxon>Heterobranchia</taxon>
        <taxon>Euthyneura</taxon>
        <taxon>Panpulmonata</taxon>
        <taxon>Sacoglossa</taxon>
        <taxon>Placobranchoidea</taxon>
        <taxon>Plakobranchidae</taxon>
        <taxon>Elysia</taxon>
    </lineage>
</organism>
<evidence type="ECO:0000313" key="2">
    <source>
        <dbReference type="EMBL" id="KAK3768144.1"/>
    </source>
</evidence>
<evidence type="ECO:0000256" key="1">
    <source>
        <dbReference type="SAM" id="MobiDB-lite"/>
    </source>
</evidence>
<accession>A0AAE0ZEW2</accession>
<feature type="region of interest" description="Disordered" evidence="1">
    <location>
        <begin position="1"/>
        <end position="22"/>
    </location>
</feature>
<comment type="caution">
    <text evidence="2">The sequence shown here is derived from an EMBL/GenBank/DDBJ whole genome shotgun (WGS) entry which is preliminary data.</text>
</comment>
<dbReference type="AlphaFoldDB" id="A0AAE0ZEW2"/>